<keyword evidence="5" id="KW-1185">Reference proteome</keyword>
<evidence type="ECO:0000259" key="3">
    <source>
        <dbReference type="Pfam" id="PF12295"/>
    </source>
</evidence>
<evidence type="ECO:0000313" key="4">
    <source>
        <dbReference type="EMBL" id="KAK4803316.1"/>
    </source>
</evidence>
<sequence>MVAIVDKFTPRERLARSLNSATVAIDIPSMLHHLGHVKDDLLQDDPVLIAEFLPQLLQRLSDSSSPVRKFIVKVAGDIGVKQPEFLPEIVPALISVLKDKSPPVARQAIASGINLFRCTFEKIALQGLYSSEVDVSLESSWAWMLNFKDKIYSITSQPGSDGVKLLALKFVEAVILLYTPDPNGNLEPPSRQNLGGDLVEFNISWLRGGHPVLNIGDLSIEASKRLGLMLDQLRLPTVTSLSSLTIIVLLNSVSAVAKKRPAFYGRILPVLLGLHPTSHIVNGVHIYGTRHSLKCALLSCMESKHPGAAPWRDRLNSALRELEDGGSVNESLEQDYNANGSVEGKDSSLITPDEKHGIKAMDYVSADDMKGKKRLIADVRPDLNSDDDTSGKRVKPSPSISEESSNELKRKCSVFLEEHSSSRPPPPSKVGGDSSAAQQLVATFATLVAQGEKATALLEILISSVSADLLAEVVMSNMCHLPPERPDANEEVSPVDSITLSSAFPEIASLIDAQQNVPDDFMELPREKEDQVVTMDGIQMVDDETIHGAESSEYTAAVPLSSDVLEGLKKGHVIASVDMQHEVEDIESDIPGLASSTHTNGQSEIVAASSLESTDVEATSNERDNSRTGKPPLEISPSLSNDRSEERSPKPFFIDGNIPFSSTAMSSGFSYHVALPKMLAPVLNLPEDQKDHLQKLAFARVIEAYKDVKVAGGSKARSSLLSYMGLEFPLELEPWKLLQQHIVSDYANCEGHELALQLLYRLFGESEVESNFFSSRTAASAYEMLLLNVAEALRDSYPASDKSLSRLLVEVPYLPPSVLKLLECICSPDLVGKPEESQSGDRVTQGLSIVWNLIQLRPPMRDTCLKIALQCTVHPLDEVRMKAIRLVANKLYPLSCICQQIEDFAKETLLSVSNSVLSDKMEHENSKTKSLKISLLEKVSEENLVGDPGVKDIQSDAHQSSTMGSMSDSISEAQRCTSLYFALCTKKHSLFRHIFTLYERTSKAAKEAIHRHIPILVRTMGASPELLSIIADAPCGSLNLLVQVLQTLTDGTVPSPELIQTVRKLYDSKMMDIDILMPVLPFLQENEVLTMFPQLVNLPPEKFQSALLRILTGSSCQGDPPVTPAGILIAIHGIDPDRDGISLKKVTGACNICFELRQLFTQQVLAKVLNQLVEQIPLPLLFMRTVLQTIGAFPGLVEFIMDILSRLVHKQIWKYSKLWVGFLKCAQSTKPQSFPVLLQLPPAQLENALNRIPALKDPLVAHATQPPIRSSLPRSVLAVLGMITDYSQASSPAQSNPALSSQTQTVDTQLNPALFSQTQTVDKQLNPAHSNQTQTVDAQLNPALSSQTQMVDKQLNPAHSSQTQTVDTQLNPAYSNQTQTVDAGTSEKEAEAHKESSVASEPEK</sequence>
<dbReference type="InterPro" id="IPR011989">
    <property type="entry name" value="ARM-like"/>
</dbReference>
<dbReference type="PANTHER" id="PTHR47184">
    <property type="entry name" value="PHOSPHATIDYLINOSITOL 3-AND 4-KINASE FAMILY PROTEIN-RELATED"/>
    <property type="match status" value="1"/>
</dbReference>
<evidence type="ECO:0008006" key="6">
    <source>
        <dbReference type="Google" id="ProtNLM"/>
    </source>
</evidence>
<dbReference type="PANTHER" id="PTHR47184:SF2">
    <property type="entry name" value="SYMPLEKIN"/>
    <property type="match status" value="1"/>
</dbReference>
<feature type="compositionally biased region" description="Polar residues" evidence="1">
    <location>
        <begin position="610"/>
        <end position="619"/>
    </location>
</feature>
<evidence type="ECO:0000256" key="1">
    <source>
        <dbReference type="SAM" id="MobiDB-lite"/>
    </source>
</evidence>
<feature type="compositionally biased region" description="Polar residues" evidence="1">
    <location>
        <begin position="1347"/>
        <end position="1383"/>
    </location>
</feature>
<dbReference type="Pfam" id="PF11935">
    <property type="entry name" value="SYMPK_PTA1_N"/>
    <property type="match status" value="1"/>
</dbReference>
<protein>
    <recommendedName>
        <fullName evidence="6">Symplekin</fullName>
    </recommendedName>
</protein>
<feature type="region of interest" description="Disordered" evidence="1">
    <location>
        <begin position="608"/>
        <end position="652"/>
    </location>
</feature>
<feature type="region of interest" description="Disordered" evidence="1">
    <location>
        <begin position="377"/>
        <end position="408"/>
    </location>
</feature>
<dbReference type="Proteomes" id="UP001346149">
    <property type="component" value="Unassembled WGS sequence"/>
</dbReference>
<dbReference type="InterPro" id="IPR022075">
    <property type="entry name" value="Symplekin_C"/>
</dbReference>
<reference evidence="4 5" key="1">
    <citation type="journal article" date="2023" name="Hortic Res">
        <title>Pangenome of water caltrop reveals structural variations and asymmetric subgenome divergence after allopolyploidization.</title>
        <authorList>
            <person name="Zhang X."/>
            <person name="Chen Y."/>
            <person name="Wang L."/>
            <person name="Yuan Y."/>
            <person name="Fang M."/>
            <person name="Shi L."/>
            <person name="Lu R."/>
            <person name="Comes H.P."/>
            <person name="Ma Y."/>
            <person name="Chen Y."/>
            <person name="Huang G."/>
            <person name="Zhou Y."/>
            <person name="Zheng Z."/>
            <person name="Qiu Y."/>
        </authorList>
    </citation>
    <scope>NUCLEOTIDE SEQUENCE [LARGE SCALE GENOMIC DNA]</scope>
    <source>
        <strain evidence="4">F231</strain>
    </source>
</reference>
<dbReference type="Gene3D" id="1.25.10.10">
    <property type="entry name" value="Leucine-rich Repeat Variant"/>
    <property type="match status" value="1"/>
</dbReference>
<accession>A0AAN7N124</accession>
<name>A0AAN7N124_TRANT</name>
<gene>
    <name evidence="4" type="ORF">SAY86_001519</name>
</gene>
<feature type="domain" description="Symplekin C-terminal" evidence="3">
    <location>
        <begin position="1072"/>
        <end position="1251"/>
    </location>
</feature>
<evidence type="ECO:0000313" key="5">
    <source>
        <dbReference type="Proteomes" id="UP001346149"/>
    </source>
</evidence>
<dbReference type="EMBL" id="JAXQNO010000002">
    <property type="protein sequence ID" value="KAK4803316.1"/>
    <property type="molecule type" value="Genomic_DNA"/>
</dbReference>
<comment type="caution">
    <text evidence="4">The sequence shown here is derived from an EMBL/GenBank/DDBJ whole genome shotgun (WGS) entry which is preliminary data.</text>
</comment>
<feature type="compositionally biased region" description="Polar residues" evidence="1">
    <location>
        <begin position="328"/>
        <end position="340"/>
    </location>
</feature>
<feature type="region of interest" description="Disordered" evidence="1">
    <location>
        <begin position="326"/>
        <end position="354"/>
    </location>
</feature>
<dbReference type="SUPFAM" id="SSF48371">
    <property type="entry name" value="ARM repeat"/>
    <property type="match status" value="1"/>
</dbReference>
<feature type="region of interest" description="Disordered" evidence="1">
    <location>
        <begin position="1347"/>
        <end position="1404"/>
    </location>
</feature>
<feature type="compositionally biased region" description="Basic and acidic residues" evidence="1">
    <location>
        <begin position="1385"/>
        <end position="1404"/>
    </location>
</feature>
<evidence type="ECO:0000259" key="2">
    <source>
        <dbReference type="Pfam" id="PF11935"/>
    </source>
</evidence>
<proteinExistence type="predicted"/>
<dbReference type="Pfam" id="PF12295">
    <property type="entry name" value="Symplekin_C"/>
    <property type="match status" value="1"/>
</dbReference>
<organism evidence="4 5">
    <name type="scientific">Trapa natans</name>
    <name type="common">Water chestnut</name>
    <dbReference type="NCBI Taxonomy" id="22666"/>
    <lineage>
        <taxon>Eukaryota</taxon>
        <taxon>Viridiplantae</taxon>
        <taxon>Streptophyta</taxon>
        <taxon>Embryophyta</taxon>
        <taxon>Tracheophyta</taxon>
        <taxon>Spermatophyta</taxon>
        <taxon>Magnoliopsida</taxon>
        <taxon>eudicotyledons</taxon>
        <taxon>Gunneridae</taxon>
        <taxon>Pentapetalae</taxon>
        <taxon>rosids</taxon>
        <taxon>malvids</taxon>
        <taxon>Myrtales</taxon>
        <taxon>Lythraceae</taxon>
        <taxon>Trapa</taxon>
    </lineage>
</organism>
<feature type="domain" description="Symplekin/Pta1 N-terminal" evidence="2">
    <location>
        <begin position="102"/>
        <end position="322"/>
    </location>
</feature>
<dbReference type="InterPro" id="IPR032460">
    <property type="entry name" value="Symplekin/Pta1_N"/>
</dbReference>
<dbReference type="InterPro" id="IPR016024">
    <property type="entry name" value="ARM-type_fold"/>
</dbReference>